<dbReference type="InterPro" id="IPR033133">
    <property type="entry name" value="PUM-HD"/>
</dbReference>
<dbReference type="GO" id="GO:0003729">
    <property type="term" value="F:mRNA binding"/>
    <property type="evidence" value="ECO:0007669"/>
    <property type="project" value="TreeGrafter"/>
</dbReference>
<name>A0A8S9K2K8_BRACR</name>
<evidence type="ECO:0000256" key="5">
    <source>
        <dbReference type="ARBA" id="ARBA00022884"/>
    </source>
</evidence>
<proteinExistence type="predicted"/>
<dbReference type="AlphaFoldDB" id="A0A8S9K2K8"/>
<evidence type="ECO:0000256" key="6">
    <source>
        <dbReference type="PROSITE-ProRule" id="PRU00317"/>
    </source>
</evidence>
<dbReference type="InterPro" id="IPR011989">
    <property type="entry name" value="ARM-like"/>
</dbReference>
<reference evidence="8" key="1">
    <citation type="submission" date="2019-12" db="EMBL/GenBank/DDBJ databases">
        <title>Genome sequencing and annotation of Brassica cretica.</title>
        <authorList>
            <person name="Studholme D.J."/>
            <person name="Sarris P.F."/>
        </authorList>
    </citation>
    <scope>NUCLEOTIDE SEQUENCE</scope>
    <source>
        <strain evidence="8">PFS-102/07</strain>
        <tissue evidence="8">Leaf</tissue>
    </source>
</reference>
<keyword evidence="5" id="KW-0694">RNA-binding</keyword>
<protein>
    <recommendedName>
        <fullName evidence="7">PUM-HD domain-containing protein</fullName>
    </recommendedName>
</protein>
<evidence type="ECO:0000256" key="1">
    <source>
        <dbReference type="ARBA" id="ARBA00004496"/>
    </source>
</evidence>
<organism evidence="8">
    <name type="scientific">Brassica cretica</name>
    <name type="common">Mustard</name>
    <dbReference type="NCBI Taxonomy" id="69181"/>
    <lineage>
        <taxon>Eukaryota</taxon>
        <taxon>Viridiplantae</taxon>
        <taxon>Streptophyta</taxon>
        <taxon>Embryophyta</taxon>
        <taxon>Tracheophyta</taxon>
        <taxon>Spermatophyta</taxon>
        <taxon>Magnoliopsida</taxon>
        <taxon>eudicotyledons</taxon>
        <taxon>Gunneridae</taxon>
        <taxon>Pentapetalae</taxon>
        <taxon>rosids</taxon>
        <taxon>malvids</taxon>
        <taxon>Brassicales</taxon>
        <taxon>Brassicaceae</taxon>
        <taxon>Brassiceae</taxon>
        <taxon>Brassica</taxon>
    </lineage>
</organism>
<sequence length="116" mass="13030">MKCLRFVLEVATKYCAEIAAHRHGCCVLQCCVANIVALQRDRLVDEISRNALQLSQDSFGNYVVQYIIVQNVPATPAAQLDSKSETMANIRVRTPFERFKTGLVNVYRKANPLVKS</sequence>
<dbReference type="InterPro" id="IPR016024">
    <property type="entry name" value="ARM-type_fold"/>
</dbReference>
<gene>
    <name evidence="8" type="ORF">F2Q70_00038686</name>
</gene>
<comment type="subcellular location">
    <subcellularLocation>
        <location evidence="1">Cytoplasm</location>
    </subcellularLocation>
</comment>
<evidence type="ECO:0000313" key="8">
    <source>
        <dbReference type="EMBL" id="KAF2588067.1"/>
    </source>
</evidence>
<dbReference type="GO" id="GO:0005737">
    <property type="term" value="C:cytoplasm"/>
    <property type="evidence" value="ECO:0007669"/>
    <property type="project" value="UniProtKB-SubCell"/>
</dbReference>
<comment type="caution">
    <text evidence="8">The sequence shown here is derived from an EMBL/GenBank/DDBJ whole genome shotgun (WGS) entry which is preliminary data.</text>
</comment>
<evidence type="ECO:0000259" key="7">
    <source>
        <dbReference type="PROSITE" id="PS50303"/>
    </source>
</evidence>
<dbReference type="PROSITE" id="PS50303">
    <property type="entry name" value="PUM_HD"/>
    <property type="match status" value="1"/>
</dbReference>
<feature type="repeat" description="Pumilio" evidence="6">
    <location>
        <begin position="46"/>
        <end position="81"/>
    </location>
</feature>
<dbReference type="EMBL" id="QGKY02000190">
    <property type="protein sequence ID" value="KAF2588067.1"/>
    <property type="molecule type" value="Genomic_DNA"/>
</dbReference>
<dbReference type="InterPro" id="IPR001313">
    <property type="entry name" value="Pumilio_RNA-bd_rpt"/>
</dbReference>
<dbReference type="PROSITE" id="PS50302">
    <property type="entry name" value="PUM"/>
    <property type="match status" value="1"/>
</dbReference>
<dbReference type="Pfam" id="PF00806">
    <property type="entry name" value="PUF"/>
    <property type="match status" value="2"/>
</dbReference>
<keyword evidence="2" id="KW-0963">Cytoplasm</keyword>
<evidence type="ECO:0000256" key="3">
    <source>
        <dbReference type="ARBA" id="ARBA00022737"/>
    </source>
</evidence>
<accession>A0A8S9K2K8</accession>
<keyword evidence="3" id="KW-0677">Repeat</keyword>
<dbReference type="PANTHER" id="PTHR12537">
    <property type="entry name" value="RNA BINDING PROTEIN PUMILIO-RELATED"/>
    <property type="match status" value="1"/>
</dbReference>
<dbReference type="SMART" id="SM00025">
    <property type="entry name" value="Pumilio"/>
    <property type="match status" value="2"/>
</dbReference>
<evidence type="ECO:0000256" key="2">
    <source>
        <dbReference type="ARBA" id="ARBA00022490"/>
    </source>
</evidence>
<keyword evidence="4" id="KW-0810">Translation regulation</keyword>
<dbReference type="Gene3D" id="1.25.10.10">
    <property type="entry name" value="Leucine-rich Repeat Variant"/>
    <property type="match status" value="1"/>
</dbReference>
<feature type="domain" description="PUM-HD" evidence="7">
    <location>
        <begin position="1"/>
        <end position="116"/>
    </location>
</feature>
<dbReference type="GO" id="GO:0006417">
    <property type="term" value="P:regulation of translation"/>
    <property type="evidence" value="ECO:0007669"/>
    <property type="project" value="UniProtKB-KW"/>
</dbReference>
<dbReference type="PANTHER" id="PTHR12537:SF136">
    <property type="entry name" value="PUMILIO HOMOLOG 9-RELATED"/>
    <property type="match status" value="1"/>
</dbReference>
<dbReference type="SUPFAM" id="SSF48371">
    <property type="entry name" value="ARM repeat"/>
    <property type="match status" value="1"/>
</dbReference>
<evidence type="ECO:0000256" key="4">
    <source>
        <dbReference type="ARBA" id="ARBA00022845"/>
    </source>
</evidence>